<dbReference type="InterPro" id="IPR000424">
    <property type="entry name" value="Primosome_PriB/ssb"/>
</dbReference>
<gene>
    <name evidence="5" type="ORF">C2E21_9345</name>
</gene>
<feature type="compositionally biased region" description="Basic and acidic residues" evidence="3">
    <location>
        <begin position="142"/>
        <end position="151"/>
    </location>
</feature>
<dbReference type="PANTHER" id="PTHR10302:SF0">
    <property type="entry name" value="SINGLE-STRANDED DNA-BINDING PROTEIN, MITOCHONDRIAL"/>
    <property type="match status" value="1"/>
</dbReference>
<reference evidence="5 6" key="1">
    <citation type="journal article" date="2018" name="Plant J.">
        <title>Genome sequences of Chlorella sorokiniana UTEX 1602 and Micractinium conductrix SAG 241.80: implications to maltose excretion by a green alga.</title>
        <authorList>
            <person name="Arriola M.B."/>
            <person name="Velmurugan N."/>
            <person name="Zhang Y."/>
            <person name="Plunkett M.H."/>
            <person name="Hondzo H."/>
            <person name="Barney B.M."/>
        </authorList>
    </citation>
    <scope>NUCLEOTIDE SEQUENCE [LARGE SCALE GENOMIC DNA]</scope>
    <source>
        <strain evidence="6">UTEX 1602</strain>
    </source>
</reference>
<dbReference type="SUPFAM" id="SSF50249">
    <property type="entry name" value="Nucleic acid-binding proteins"/>
    <property type="match status" value="1"/>
</dbReference>
<evidence type="ECO:0000256" key="1">
    <source>
        <dbReference type="ARBA" id="ARBA00023125"/>
    </source>
</evidence>
<dbReference type="GO" id="GO:0006264">
    <property type="term" value="P:mitochondrial DNA replication"/>
    <property type="evidence" value="ECO:0007669"/>
    <property type="project" value="TreeGrafter"/>
</dbReference>
<dbReference type="CDD" id="cd04496">
    <property type="entry name" value="SSB_OBF"/>
    <property type="match status" value="1"/>
</dbReference>
<dbReference type="AlphaFoldDB" id="A0A2P6TBY7"/>
<dbReference type="PROSITE" id="PS50935">
    <property type="entry name" value="SSB"/>
    <property type="match status" value="1"/>
</dbReference>
<protein>
    <submittedName>
        <fullName evidence="5">Single-stranded DNA-binding</fullName>
    </submittedName>
</protein>
<dbReference type="OrthoDB" id="513811at2759"/>
<comment type="caution">
    <text evidence="5">The sequence shown here is derived from an EMBL/GenBank/DDBJ whole genome shotgun (WGS) entry which is preliminary data.</text>
</comment>
<keyword evidence="1 2" id="KW-0238">DNA-binding</keyword>
<evidence type="ECO:0000259" key="4">
    <source>
        <dbReference type="Pfam" id="PF14493"/>
    </source>
</evidence>
<dbReference type="Pfam" id="PF00436">
    <property type="entry name" value="SSB"/>
    <property type="match status" value="1"/>
</dbReference>
<evidence type="ECO:0000256" key="2">
    <source>
        <dbReference type="PROSITE-ProRule" id="PRU00252"/>
    </source>
</evidence>
<evidence type="ECO:0000256" key="3">
    <source>
        <dbReference type="SAM" id="MobiDB-lite"/>
    </source>
</evidence>
<proteinExistence type="predicted"/>
<dbReference type="Gene3D" id="2.40.50.140">
    <property type="entry name" value="Nucleic acid-binding proteins"/>
    <property type="match status" value="1"/>
</dbReference>
<dbReference type="GO" id="GO:0003697">
    <property type="term" value="F:single-stranded DNA binding"/>
    <property type="evidence" value="ECO:0007669"/>
    <property type="project" value="InterPro"/>
</dbReference>
<dbReference type="InterPro" id="IPR012340">
    <property type="entry name" value="NA-bd_OB-fold"/>
</dbReference>
<dbReference type="Proteomes" id="UP000239899">
    <property type="component" value="Unassembled WGS sequence"/>
</dbReference>
<dbReference type="EMBL" id="LHPG02000026">
    <property type="protein sequence ID" value="PRW18399.1"/>
    <property type="molecule type" value="Genomic_DNA"/>
</dbReference>
<organism evidence="5 6">
    <name type="scientific">Chlorella sorokiniana</name>
    <name type="common">Freshwater green alga</name>
    <dbReference type="NCBI Taxonomy" id="3076"/>
    <lineage>
        <taxon>Eukaryota</taxon>
        <taxon>Viridiplantae</taxon>
        <taxon>Chlorophyta</taxon>
        <taxon>core chlorophytes</taxon>
        <taxon>Trebouxiophyceae</taxon>
        <taxon>Chlorellales</taxon>
        <taxon>Chlorellaceae</taxon>
        <taxon>Chlorella clade</taxon>
        <taxon>Chlorella</taxon>
    </lineage>
</organism>
<dbReference type="PANTHER" id="PTHR10302">
    <property type="entry name" value="SINGLE-STRANDED DNA-BINDING PROTEIN"/>
    <property type="match status" value="1"/>
</dbReference>
<name>A0A2P6TBY7_CHLSO</name>
<feature type="domain" description="Helicase Helix-turn-helix" evidence="4">
    <location>
        <begin position="184"/>
        <end position="282"/>
    </location>
</feature>
<dbReference type="Pfam" id="PF14493">
    <property type="entry name" value="HTH_40"/>
    <property type="match status" value="1"/>
</dbReference>
<keyword evidence="6" id="KW-1185">Reference proteome</keyword>
<accession>A0A2P6TBY7</accession>
<evidence type="ECO:0000313" key="6">
    <source>
        <dbReference type="Proteomes" id="UP000239899"/>
    </source>
</evidence>
<dbReference type="InterPro" id="IPR011344">
    <property type="entry name" value="ssDNA-bd"/>
</dbReference>
<dbReference type="InterPro" id="IPR029491">
    <property type="entry name" value="Helicase_HTH"/>
</dbReference>
<feature type="compositionally biased region" description="Low complexity" evidence="3">
    <location>
        <begin position="152"/>
        <end position="168"/>
    </location>
</feature>
<sequence length="334" mass="34682">MPSRARRLCGSATVSAAAAADAAPWDAPAVEPPPTVPFSPDAVNSVAVSGTVLKDPQVYHLAAQQVKAQLRLGLSHLHAPAGAINVDAWGVLALQVAQHVRAGSRIQVRGSLRQDSWLDKHTGERQWMVKIVADELGLLAHHDGEGGHHAEAAAAADAAAHAALQHEQPMPPQAEVQRPRATASAEQSRHMYEGEGLPLDAIAARRGIKASTVIDHLLATAAAGTFSPASWARLAAEVGLGQEGGPLLAPSEVAQAIADVEQQYAGTELGMLPLRAMRERLETDPATGPKVAALLAPRGGDPVLAYGSIKLVLAALQQGVSFGLLSSRGGQPPF</sequence>
<evidence type="ECO:0000313" key="5">
    <source>
        <dbReference type="EMBL" id="PRW18399.1"/>
    </source>
</evidence>
<dbReference type="GO" id="GO:0042645">
    <property type="term" value="C:mitochondrial nucleoid"/>
    <property type="evidence" value="ECO:0007669"/>
    <property type="project" value="TreeGrafter"/>
</dbReference>
<feature type="region of interest" description="Disordered" evidence="3">
    <location>
        <begin position="142"/>
        <end position="189"/>
    </location>
</feature>